<evidence type="ECO:0000313" key="1">
    <source>
        <dbReference type="EMBL" id="BBK23892.1"/>
    </source>
</evidence>
<evidence type="ECO:0008006" key="3">
    <source>
        <dbReference type="Google" id="ProtNLM"/>
    </source>
</evidence>
<dbReference type="AlphaFoldDB" id="A0A6N4TPF2"/>
<reference evidence="2" key="1">
    <citation type="submission" date="2019-05" db="EMBL/GenBank/DDBJ databases">
        <title>Complete genome sequencing of Absiella argi strain JCM 30884.</title>
        <authorList>
            <person name="Sakamoto M."/>
            <person name="Murakami T."/>
            <person name="Mori H."/>
        </authorList>
    </citation>
    <scope>NUCLEOTIDE SEQUENCE [LARGE SCALE GENOMIC DNA]</scope>
    <source>
        <strain evidence="2">JCM 30884</strain>
    </source>
</reference>
<dbReference type="NCBIfam" id="TIGR01603">
    <property type="entry name" value="maj_tail_phi13"/>
    <property type="match status" value="1"/>
</dbReference>
<organism evidence="1 2">
    <name type="scientific">Amedibacterium intestinale</name>
    <dbReference type="NCBI Taxonomy" id="2583452"/>
    <lineage>
        <taxon>Bacteria</taxon>
        <taxon>Bacillati</taxon>
        <taxon>Bacillota</taxon>
        <taxon>Erysipelotrichia</taxon>
        <taxon>Erysipelotrichales</taxon>
        <taxon>Erysipelotrichaceae</taxon>
        <taxon>Amedibacterium</taxon>
    </lineage>
</organism>
<proteinExistence type="predicted"/>
<keyword evidence="2" id="KW-1185">Reference proteome</keyword>
<dbReference type="EMBL" id="AP019695">
    <property type="protein sequence ID" value="BBK23892.1"/>
    <property type="molecule type" value="Genomic_DNA"/>
</dbReference>
<sequence>MSKVVEFRGVDNLVAAEVTKDDNELEGGYEVGEVFSVAPVAEISKTTETSSETKYYDNLPALVINSEGSDEIGVTCAIPDLATYAKLVGKTIDESTGAMIDGERDPKYFALGYRFKKTDGTYRYVWRLKGMFAIPDESSQTETDGTDSNNMELTYTGISTTHKFTKGGKPAKAVVVDDTETSKCDVSTFFDTVTDPDTLKAKEMLIAKIDEGKVDESVVG</sequence>
<gene>
    <name evidence="1" type="ORF">Aargi30884_27950</name>
</gene>
<evidence type="ECO:0000313" key="2">
    <source>
        <dbReference type="Proteomes" id="UP000464754"/>
    </source>
</evidence>
<dbReference type="RefSeq" id="WP_163052575.1">
    <property type="nucleotide sequence ID" value="NZ_AP019695.1"/>
</dbReference>
<accession>A0A6N4TPF2</accession>
<protein>
    <recommendedName>
        <fullName evidence="3">Major tail protein</fullName>
    </recommendedName>
</protein>
<dbReference type="InterPro" id="IPR006490">
    <property type="entry name" value="Maj_tail_phi13"/>
</dbReference>
<dbReference type="Proteomes" id="UP000464754">
    <property type="component" value="Chromosome"/>
</dbReference>
<dbReference type="KEGG" id="aarg:Aargi30884_27950"/>
<name>A0A6N4TPF2_9FIRM</name>